<dbReference type="FunFam" id="3.40.50.1000:FF:000055">
    <property type="entry name" value="Haloacid dehalogenase-like hydrolase family protein"/>
    <property type="match status" value="1"/>
</dbReference>
<dbReference type="FunFam" id="1.10.150.240:FF:000001">
    <property type="entry name" value="Haloacid dehalogenase-like hydrolase domain"/>
    <property type="match status" value="1"/>
</dbReference>
<comment type="cofactor">
    <cofactor evidence="1">
        <name>Mg(2+)</name>
        <dbReference type="ChEBI" id="CHEBI:18420"/>
    </cofactor>
</comment>
<comment type="catalytic activity">
    <reaction evidence="6">
        <text>sn-glycerol 3-phosphate + H2O = glycerol + phosphate</text>
        <dbReference type="Rhea" id="RHEA:66372"/>
        <dbReference type="ChEBI" id="CHEBI:15377"/>
        <dbReference type="ChEBI" id="CHEBI:17754"/>
        <dbReference type="ChEBI" id="CHEBI:43474"/>
        <dbReference type="ChEBI" id="CHEBI:57597"/>
        <dbReference type="EC" id="3.1.3.21"/>
    </reaction>
</comment>
<evidence type="ECO:0000313" key="9">
    <source>
        <dbReference type="EMBL" id="GEU92497.1"/>
    </source>
</evidence>
<dbReference type="Gene3D" id="3.40.50.1000">
    <property type="entry name" value="HAD superfamily/HAD-like"/>
    <property type="match status" value="1"/>
</dbReference>
<gene>
    <name evidence="9" type="ORF">Tci_064475</name>
</gene>
<protein>
    <recommendedName>
        <fullName evidence="5">glycerol-1-phosphatase</fullName>
        <ecNumber evidence="5">3.1.3.21</ecNumber>
    </recommendedName>
</protein>
<dbReference type="InterPro" id="IPR023198">
    <property type="entry name" value="PGP-like_dom2"/>
</dbReference>
<name>A0A6L2P3M4_TANCI</name>
<comment type="catalytic activity">
    <reaction evidence="7">
        <text>sn-glycerol 1-phosphate + H2O = glycerol + phosphate</text>
        <dbReference type="Rhea" id="RHEA:46084"/>
        <dbReference type="ChEBI" id="CHEBI:15377"/>
        <dbReference type="ChEBI" id="CHEBI:17754"/>
        <dbReference type="ChEBI" id="CHEBI:43474"/>
        <dbReference type="ChEBI" id="CHEBI:57685"/>
        <dbReference type="EC" id="3.1.3.21"/>
    </reaction>
</comment>
<dbReference type="AlphaFoldDB" id="A0A6L2P3M4"/>
<comment type="similarity">
    <text evidence="8">Belongs to the HAD-like hydrolase superfamily. DOG/GPP family.</text>
</comment>
<dbReference type="Gene3D" id="1.10.150.240">
    <property type="entry name" value="Putative phosphatase, domain 2"/>
    <property type="match status" value="1"/>
</dbReference>
<dbReference type="GO" id="GO:0046872">
    <property type="term" value="F:metal ion binding"/>
    <property type="evidence" value="ECO:0007669"/>
    <property type="project" value="UniProtKB-KW"/>
</dbReference>
<dbReference type="SUPFAM" id="SSF56784">
    <property type="entry name" value="HAD-like"/>
    <property type="match status" value="1"/>
</dbReference>
<dbReference type="InterPro" id="IPR045228">
    <property type="entry name" value="Gpp1/Gpp2-like"/>
</dbReference>
<dbReference type="PANTHER" id="PTHR18901">
    <property type="entry name" value="2-DEOXYGLUCOSE-6-PHOSPHATE PHOSPHATASE 2"/>
    <property type="match status" value="1"/>
</dbReference>
<evidence type="ECO:0000256" key="6">
    <source>
        <dbReference type="ARBA" id="ARBA00048354"/>
    </source>
</evidence>
<evidence type="ECO:0000256" key="3">
    <source>
        <dbReference type="ARBA" id="ARBA00022801"/>
    </source>
</evidence>
<dbReference type="InterPro" id="IPR023214">
    <property type="entry name" value="HAD_sf"/>
</dbReference>
<dbReference type="Pfam" id="PF00702">
    <property type="entry name" value="Hydrolase"/>
    <property type="match status" value="1"/>
</dbReference>
<dbReference type="SFLD" id="SFLDS00003">
    <property type="entry name" value="Haloacid_Dehalogenase"/>
    <property type="match status" value="1"/>
</dbReference>
<dbReference type="GO" id="GO:0006114">
    <property type="term" value="P:glycerol biosynthetic process"/>
    <property type="evidence" value="ECO:0007669"/>
    <property type="project" value="TreeGrafter"/>
</dbReference>
<evidence type="ECO:0000256" key="5">
    <source>
        <dbReference type="ARBA" id="ARBA00038981"/>
    </source>
</evidence>
<sequence>HLNAVKKIFKYLKGKPNLGLWYPRDSSFQLEAYSDSDYVGSHGDRKSTTGGCQFLGRRLISWQCKKQTTVATSSTEAEYVAAASCCGQSTICIVKTPVFHQRTKHIEIKNHFIRDANEKNLIQSTLGCSIPRHLMLLIVQVFLLVVLVHADGLVHAGSCTIPTGSYSFMLLDWFLLDDHNKVAYLAKWKGWEAYEQILDFLNRSHIRYALTHHPPIVFDSLVKQFWATATVRTLEAGPSEIIATIDGNEVVVIESLIRTQLQLHDETGLYEFTLNDVLDGMREIGYPTDGSLTFYKAQAENWLELMAKIATNSALSKQLLGDDVNEDNMNGRLGMLLMRKRRELVEQSRVKPMNKTQQRDFMRDFVKNHSASVYNQGWTMKQEHTKYFTSLHELLHMVEKSDLRKLLGDVDKFYQRQEHETFALILWGDLHVLFQSLDDEDAHAFWRNQESWRIRSWRLCPRAHVHVLETVDGRVIYMFIDASHPLNEATMERMLRHGLEVLKLLVGGDLTMAEQLVTQNWMVITFHVTFWYEKWLVQGGTALELASPEQTATGKDVSNPFMAVMVCQKPLGYFSSPMIHVPRAGLVIHPPGKTQVHFQSPKSSSLSQSAKMSNPTVNDPVNKSITHVIFDMDGLLLDTEKFYTEVQEIILSRFNKTFDWSLKAKMMGKKAIEAARVFVEETGISDSLTAEDFLVEREAMLQEMFPTSELMPGAGRLVKHLHATGVPMCVATGTHKRHFALKTQRHGEIFSLMHHIVMGDDPEVKQGKPSPDIFLAAARRFEGESVDPSKILVFEDAPSGVLAAKNAEMSVVMVPDPRLDSSFHATADKVLGSLLDFNPAEWGLPPFTD</sequence>
<keyword evidence="4" id="KW-0460">Magnesium</keyword>
<dbReference type="InterPro" id="IPR036412">
    <property type="entry name" value="HAD-like_sf"/>
</dbReference>
<dbReference type="CDD" id="cd09272">
    <property type="entry name" value="RNase_HI_RT_Ty1"/>
    <property type="match status" value="1"/>
</dbReference>
<evidence type="ECO:0000256" key="1">
    <source>
        <dbReference type="ARBA" id="ARBA00001946"/>
    </source>
</evidence>
<evidence type="ECO:0000256" key="4">
    <source>
        <dbReference type="ARBA" id="ARBA00022842"/>
    </source>
</evidence>
<reference evidence="9" key="1">
    <citation type="journal article" date="2019" name="Sci. Rep.">
        <title>Draft genome of Tanacetum cinerariifolium, the natural source of mosquito coil.</title>
        <authorList>
            <person name="Yamashiro T."/>
            <person name="Shiraishi A."/>
            <person name="Satake H."/>
            <person name="Nakayama K."/>
        </authorList>
    </citation>
    <scope>NUCLEOTIDE SEQUENCE</scope>
</reference>
<organism evidence="9">
    <name type="scientific">Tanacetum cinerariifolium</name>
    <name type="common">Dalmatian daisy</name>
    <name type="synonym">Chrysanthemum cinerariifolium</name>
    <dbReference type="NCBI Taxonomy" id="118510"/>
    <lineage>
        <taxon>Eukaryota</taxon>
        <taxon>Viridiplantae</taxon>
        <taxon>Streptophyta</taxon>
        <taxon>Embryophyta</taxon>
        <taxon>Tracheophyta</taxon>
        <taxon>Spermatophyta</taxon>
        <taxon>Magnoliopsida</taxon>
        <taxon>eudicotyledons</taxon>
        <taxon>Gunneridae</taxon>
        <taxon>Pentapetalae</taxon>
        <taxon>asterids</taxon>
        <taxon>campanulids</taxon>
        <taxon>Asterales</taxon>
        <taxon>Asteraceae</taxon>
        <taxon>Asteroideae</taxon>
        <taxon>Anthemideae</taxon>
        <taxon>Anthemidinae</taxon>
        <taxon>Tanacetum</taxon>
    </lineage>
</organism>
<dbReference type="EMBL" id="BKCJ010010643">
    <property type="protein sequence ID" value="GEU92497.1"/>
    <property type="molecule type" value="Genomic_DNA"/>
</dbReference>
<keyword evidence="3" id="KW-0378">Hydrolase</keyword>
<proteinExistence type="inferred from homology"/>
<comment type="caution">
    <text evidence="9">The sequence shown here is derived from an EMBL/GenBank/DDBJ whole genome shotgun (WGS) entry which is preliminary data.</text>
</comment>
<dbReference type="EC" id="3.1.3.21" evidence="5"/>
<evidence type="ECO:0000256" key="8">
    <source>
        <dbReference type="ARBA" id="ARBA00061496"/>
    </source>
</evidence>
<evidence type="ECO:0000256" key="2">
    <source>
        <dbReference type="ARBA" id="ARBA00022723"/>
    </source>
</evidence>
<dbReference type="InterPro" id="IPR006439">
    <property type="entry name" value="HAD-SF_hydro_IA"/>
</dbReference>
<dbReference type="CDD" id="cd07529">
    <property type="entry name" value="HAD_AtGPP-like"/>
    <property type="match status" value="1"/>
</dbReference>
<dbReference type="PANTHER" id="PTHR18901:SF38">
    <property type="entry name" value="PSEUDOURIDINE-5'-PHOSPHATASE"/>
    <property type="match status" value="1"/>
</dbReference>
<dbReference type="SFLD" id="SFLDG01129">
    <property type="entry name" value="C1.5:_HAD__Beta-PGM__Phosphata"/>
    <property type="match status" value="1"/>
</dbReference>
<dbReference type="NCBIfam" id="TIGR01509">
    <property type="entry name" value="HAD-SF-IA-v3"/>
    <property type="match status" value="1"/>
</dbReference>
<feature type="non-terminal residue" evidence="9">
    <location>
        <position position="1"/>
    </location>
</feature>
<evidence type="ECO:0000256" key="7">
    <source>
        <dbReference type="ARBA" id="ARBA00049369"/>
    </source>
</evidence>
<keyword evidence="2" id="KW-0479">Metal-binding</keyword>
<accession>A0A6L2P3M4</accession>
<dbReference type="GO" id="GO:0043136">
    <property type="term" value="F:sn-glycerol 3-phosphatase activity"/>
    <property type="evidence" value="ECO:0007669"/>
    <property type="project" value="TreeGrafter"/>
</dbReference>